<evidence type="ECO:0000313" key="2">
    <source>
        <dbReference type="Proteomes" id="UP001497444"/>
    </source>
</evidence>
<keyword evidence="2" id="KW-1185">Reference proteome</keyword>
<evidence type="ECO:0000313" key="1">
    <source>
        <dbReference type="EMBL" id="CAK9252056.1"/>
    </source>
</evidence>
<sequence>MDLSCTASYTMTNATIVSGATQYVSQDGNGANQRVLTTGSTVLTARQLPVYTTTDLFVGVYLGLDPSEWTPGLSLATNEPSCVMTLVTNIV</sequence>
<accession>A0ABP0VDQ0</accession>
<reference evidence="1" key="1">
    <citation type="submission" date="2024-02" db="EMBL/GenBank/DDBJ databases">
        <authorList>
            <consortium name="ELIXIR-Norway"/>
            <consortium name="Elixir Norway"/>
        </authorList>
    </citation>
    <scope>NUCLEOTIDE SEQUENCE</scope>
</reference>
<name>A0ABP0VDQ0_9BRYO</name>
<proteinExistence type="predicted"/>
<protein>
    <submittedName>
        <fullName evidence="1">Uncharacterized protein</fullName>
    </submittedName>
</protein>
<dbReference type="EMBL" id="CAXAQS010000543">
    <property type="protein sequence ID" value="CAK9252056.1"/>
    <property type="molecule type" value="Genomic_DNA"/>
</dbReference>
<gene>
    <name evidence="1" type="ORF">CSSPJE1EN1_LOCUS27434</name>
</gene>
<organism evidence="1 2">
    <name type="scientific">Sphagnum jensenii</name>
    <dbReference type="NCBI Taxonomy" id="128206"/>
    <lineage>
        <taxon>Eukaryota</taxon>
        <taxon>Viridiplantae</taxon>
        <taxon>Streptophyta</taxon>
        <taxon>Embryophyta</taxon>
        <taxon>Bryophyta</taxon>
        <taxon>Sphagnophytina</taxon>
        <taxon>Sphagnopsida</taxon>
        <taxon>Sphagnales</taxon>
        <taxon>Sphagnaceae</taxon>
        <taxon>Sphagnum</taxon>
    </lineage>
</organism>
<comment type="caution">
    <text evidence="1">The sequence shown here is derived from an EMBL/GenBank/DDBJ whole genome shotgun (WGS) entry which is preliminary data.</text>
</comment>
<dbReference type="Proteomes" id="UP001497444">
    <property type="component" value="Unassembled WGS sequence"/>
</dbReference>